<dbReference type="GO" id="GO:0002100">
    <property type="term" value="P:tRNA wobble adenosine to inosine editing"/>
    <property type="evidence" value="ECO:0007669"/>
    <property type="project" value="TreeGrafter"/>
</dbReference>
<dbReference type="PANTHER" id="PTHR11079">
    <property type="entry name" value="CYTOSINE DEAMINASE FAMILY MEMBER"/>
    <property type="match status" value="1"/>
</dbReference>
<keyword evidence="2" id="KW-0378">Hydrolase</keyword>
<dbReference type="EMBL" id="JXXN02001203">
    <property type="protein sequence ID" value="THD25299.1"/>
    <property type="molecule type" value="Genomic_DNA"/>
</dbReference>
<dbReference type="PROSITE" id="PS51747">
    <property type="entry name" value="CYT_DCMP_DEAMINASES_2"/>
    <property type="match status" value="1"/>
</dbReference>
<gene>
    <name evidence="4" type="ORF">D915_003731</name>
</gene>
<dbReference type="InterPro" id="IPR002125">
    <property type="entry name" value="CMP_dCMP_dom"/>
</dbReference>
<dbReference type="AlphaFoldDB" id="A0A2H1CH02"/>
<evidence type="ECO:0000313" key="5">
    <source>
        <dbReference type="Proteomes" id="UP000230066"/>
    </source>
</evidence>
<proteinExistence type="predicted"/>
<accession>A0A2H1CH02</accession>
<evidence type="ECO:0000256" key="2">
    <source>
        <dbReference type="ARBA" id="ARBA00022801"/>
    </source>
</evidence>
<dbReference type="Pfam" id="PF00383">
    <property type="entry name" value="dCMP_cyt_deam_1"/>
    <property type="match status" value="1"/>
</dbReference>
<name>A0A2H1CH02_FASHE</name>
<dbReference type="InterPro" id="IPR016192">
    <property type="entry name" value="APOBEC/CMP_deaminase_Zn-bd"/>
</dbReference>
<dbReference type="Proteomes" id="UP000230066">
    <property type="component" value="Unassembled WGS sequence"/>
</dbReference>
<keyword evidence="5" id="KW-1185">Reference proteome</keyword>
<dbReference type="GO" id="GO:0008270">
    <property type="term" value="F:zinc ion binding"/>
    <property type="evidence" value="ECO:0007669"/>
    <property type="project" value="InterPro"/>
</dbReference>
<dbReference type="SUPFAM" id="SSF53927">
    <property type="entry name" value="Cytidine deaminase-like"/>
    <property type="match status" value="1"/>
</dbReference>
<evidence type="ECO:0000256" key="1">
    <source>
        <dbReference type="ARBA" id="ARBA00022723"/>
    </source>
</evidence>
<evidence type="ECO:0000256" key="3">
    <source>
        <dbReference type="ARBA" id="ARBA00022833"/>
    </source>
</evidence>
<protein>
    <submittedName>
        <fullName evidence="4">tRNA specific adenosine deaminase</fullName>
    </submittedName>
</protein>
<dbReference type="PANTHER" id="PTHR11079:SF149">
    <property type="entry name" value="TRNA-SPECIFIC ADENOSINE DEAMINASE 2"/>
    <property type="match status" value="1"/>
</dbReference>
<dbReference type="Gene3D" id="3.40.140.10">
    <property type="entry name" value="Cytidine Deaminase, domain 2"/>
    <property type="match status" value="1"/>
</dbReference>
<dbReference type="CDD" id="cd01285">
    <property type="entry name" value="nucleoside_deaminase"/>
    <property type="match status" value="1"/>
</dbReference>
<dbReference type="GO" id="GO:0005737">
    <property type="term" value="C:cytoplasm"/>
    <property type="evidence" value="ECO:0007669"/>
    <property type="project" value="TreeGrafter"/>
</dbReference>
<comment type="caution">
    <text evidence="4">The sequence shown here is derived from an EMBL/GenBank/DDBJ whole genome shotgun (WGS) entry which is preliminary data.</text>
</comment>
<keyword evidence="1" id="KW-0479">Metal-binding</keyword>
<reference evidence="4" key="1">
    <citation type="submission" date="2019-03" db="EMBL/GenBank/DDBJ databases">
        <title>Improved annotation for the trematode Fasciola hepatica.</title>
        <authorList>
            <person name="Choi Y.-J."/>
            <person name="Martin J."/>
            <person name="Mitreva M."/>
        </authorList>
    </citation>
    <scope>NUCLEOTIDE SEQUENCE [LARGE SCALE GENOMIC DNA]</scope>
</reference>
<evidence type="ECO:0000313" key="4">
    <source>
        <dbReference type="EMBL" id="THD25299.1"/>
    </source>
</evidence>
<organism evidence="4 5">
    <name type="scientific">Fasciola hepatica</name>
    <name type="common">Liver fluke</name>
    <dbReference type="NCBI Taxonomy" id="6192"/>
    <lineage>
        <taxon>Eukaryota</taxon>
        <taxon>Metazoa</taxon>
        <taxon>Spiralia</taxon>
        <taxon>Lophotrochozoa</taxon>
        <taxon>Platyhelminthes</taxon>
        <taxon>Trematoda</taxon>
        <taxon>Digenea</taxon>
        <taxon>Plagiorchiida</taxon>
        <taxon>Echinostomata</taxon>
        <taxon>Echinostomatoidea</taxon>
        <taxon>Fasciolidae</taxon>
        <taxon>Fasciola</taxon>
    </lineage>
</organism>
<dbReference type="GO" id="GO:0052717">
    <property type="term" value="F:tRNA-specific adenosine-34 deaminase activity"/>
    <property type="evidence" value="ECO:0007669"/>
    <property type="project" value="TreeGrafter"/>
</dbReference>
<dbReference type="PROSITE" id="PS00903">
    <property type="entry name" value="CYT_DCMP_DEAMINASES_1"/>
    <property type="match status" value="1"/>
</dbReference>
<sequence>MASEGDDILGEHVNDPMELAFVLASEALKAGEVPVGCVFVYQDMAIACGRNEVNALKSAVKHAEIVAIRNLERWCAVNNVELGRILSECDVYVTVEPCIMCTAALRFVLPAQPRRIVFGAKNERFGGCGSVADIDCRPVGSVSSLSWTSGVQEARAISMLKQFYAQENFNAPEDVRKSKSSVNAKTDHV</sequence>
<dbReference type="InterPro" id="IPR016193">
    <property type="entry name" value="Cytidine_deaminase-like"/>
</dbReference>
<keyword evidence="3" id="KW-0862">Zinc</keyword>
<dbReference type="GO" id="GO:0005634">
    <property type="term" value="C:nucleus"/>
    <property type="evidence" value="ECO:0007669"/>
    <property type="project" value="TreeGrafter"/>
</dbReference>